<accession>A0A6J3MKV0</accession>
<reference evidence="3" key="3">
    <citation type="submission" date="2025-08" db="UniProtKB">
        <authorList>
            <consortium name="RefSeq"/>
        </authorList>
    </citation>
    <scope>IDENTIFICATION</scope>
    <source>
        <strain evidence="3">CBS 342.82</strain>
    </source>
</reference>
<evidence type="ECO:0000256" key="1">
    <source>
        <dbReference type="SAM" id="MobiDB-lite"/>
    </source>
</evidence>
<organism evidence="3">
    <name type="scientific">Dissoconium aciculare CBS 342.82</name>
    <dbReference type="NCBI Taxonomy" id="1314786"/>
    <lineage>
        <taxon>Eukaryota</taxon>
        <taxon>Fungi</taxon>
        <taxon>Dikarya</taxon>
        <taxon>Ascomycota</taxon>
        <taxon>Pezizomycotina</taxon>
        <taxon>Dothideomycetes</taxon>
        <taxon>Dothideomycetidae</taxon>
        <taxon>Mycosphaerellales</taxon>
        <taxon>Dissoconiaceae</taxon>
        <taxon>Dissoconium</taxon>
    </lineage>
</organism>
<dbReference type="AlphaFoldDB" id="A0A6J3MKV0"/>
<name>A0A6J3MKV0_9PEZI</name>
<reference evidence="3" key="1">
    <citation type="submission" date="2020-01" db="EMBL/GenBank/DDBJ databases">
        <authorList>
            <consortium name="DOE Joint Genome Institute"/>
            <person name="Haridas S."/>
            <person name="Albert R."/>
            <person name="Binder M."/>
            <person name="Bloem J."/>
            <person name="Labutti K."/>
            <person name="Salamov A."/>
            <person name="Andreopoulos B."/>
            <person name="Baker S.E."/>
            <person name="Barry K."/>
            <person name="Bills G."/>
            <person name="Bluhm B.H."/>
            <person name="Cannon C."/>
            <person name="Castanera R."/>
            <person name="Culley D.E."/>
            <person name="Daum C."/>
            <person name="Ezra D."/>
            <person name="Gonzalez J.B."/>
            <person name="Henrissat B."/>
            <person name="Kuo A."/>
            <person name="Liang C."/>
            <person name="Lipzen A."/>
            <person name="Lutzoni F."/>
            <person name="Magnuson J."/>
            <person name="Mondo S."/>
            <person name="Nolan M."/>
            <person name="Ohm R."/>
            <person name="Pangilinan J."/>
            <person name="Park H.-J."/>
            <person name="Ramirez L."/>
            <person name="Alfaro M."/>
            <person name="Sun H."/>
            <person name="Tritt A."/>
            <person name="Yoshinaga Y."/>
            <person name="Zwiers L.-H."/>
            <person name="Turgeon B.G."/>
            <person name="Goodwin S.B."/>
            <person name="Spatafora J.W."/>
            <person name="Crous P.W."/>
            <person name="Grigoriev I.V."/>
        </authorList>
    </citation>
    <scope>NUCLEOTIDE SEQUENCE</scope>
    <source>
        <strain evidence="3">CBS 342.82</strain>
    </source>
</reference>
<evidence type="ECO:0000313" key="2">
    <source>
        <dbReference type="Proteomes" id="UP000504637"/>
    </source>
</evidence>
<protein>
    <submittedName>
        <fullName evidence="3">Uncharacterized protein</fullName>
    </submittedName>
</protein>
<feature type="region of interest" description="Disordered" evidence="1">
    <location>
        <begin position="69"/>
        <end position="95"/>
    </location>
</feature>
<reference evidence="3" key="2">
    <citation type="submission" date="2020-04" db="EMBL/GenBank/DDBJ databases">
        <authorList>
            <consortium name="NCBI Genome Project"/>
        </authorList>
    </citation>
    <scope>NUCLEOTIDE SEQUENCE</scope>
    <source>
        <strain evidence="3">CBS 342.82</strain>
    </source>
</reference>
<gene>
    <name evidence="3" type="ORF">K489DRAFT_366726</name>
</gene>
<sequence length="128" mass="13834">MHPATVFSFTVHVQVMIPSTTADGAIPSIRAHAITPVRPVHAYRPYSYRPYRRNGEMKWVVVMGDGEDDDGGKSISHTHSSLSLAHGHTRPHTRASWPVTPSPLVALLFGHSTISTTVTTRKGPSAGA</sequence>
<dbReference type="RefSeq" id="XP_033464633.1">
    <property type="nucleotide sequence ID" value="XM_033602803.1"/>
</dbReference>
<dbReference type="Proteomes" id="UP000504637">
    <property type="component" value="Unplaced"/>
</dbReference>
<evidence type="ECO:0000313" key="3">
    <source>
        <dbReference type="RefSeq" id="XP_033464633.1"/>
    </source>
</evidence>
<proteinExistence type="predicted"/>
<dbReference type="GeneID" id="54360603"/>
<keyword evidence="2" id="KW-1185">Reference proteome</keyword>